<reference evidence="1" key="1">
    <citation type="submission" date="2021-02" db="EMBL/GenBank/DDBJ databases">
        <authorList>
            <person name="Nowell W R."/>
        </authorList>
    </citation>
    <scope>NUCLEOTIDE SEQUENCE</scope>
</reference>
<dbReference type="AlphaFoldDB" id="A0A815NX46"/>
<accession>A0A815NX46</accession>
<evidence type="ECO:0000313" key="2">
    <source>
        <dbReference type="Proteomes" id="UP000663852"/>
    </source>
</evidence>
<dbReference type="EMBL" id="CAJNOJ010000415">
    <property type="protein sequence ID" value="CAF1440151.1"/>
    <property type="molecule type" value="Genomic_DNA"/>
</dbReference>
<organism evidence="1 2">
    <name type="scientific">Adineta ricciae</name>
    <name type="common">Rotifer</name>
    <dbReference type="NCBI Taxonomy" id="249248"/>
    <lineage>
        <taxon>Eukaryota</taxon>
        <taxon>Metazoa</taxon>
        <taxon>Spiralia</taxon>
        <taxon>Gnathifera</taxon>
        <taxon>Rotifera</taxon>
        <taxon>Eurotatoria</taxon>
        <taxon>Bdelloidea</taxon>
        <taxon>Adinetida</taxon>
        <taxon>Adinetidae</taxon>
        <taxon>Adineta</taxon>
    </lineage>
</organism>
<comment type="caution">
    <text evidence="1">The sequence shown here is derived from an EMBL/GenBank/DDBJ whole genome shotgun (WGS) entry which is preliminary data.</text>
</comment>
<proteinExistence type="predicted"/>
<name>A0A815NX46_ADIRI</name>
<protein>
    <recommendedName>
        <fullName evidence="3">F-box domain-containing protein</fullName>
    </recommendedName>
</protein>
<dbReference type="Proteomes" id="UP000663852">
    <property type="component" value="Unassembled WGS sequence"/>
</dbReference>
<gene>
    <name evidence="1" type="ORF">EDS130_LOCUS38812</name>
</gene>
<dbReference type="SUPFAM" id="SSF52047">
    <property type="entry name" value="RNI-like"/>
    <property type="match status" value="1"/>
</dbReference>
<evidence type="ECO:0008006" key="3">
    <source>
        <dbReference type="Google" id="ProtNLM"/>
    </source>
</evidence>
<evidence type="ECO:0000313" key="1">
    <source>
        <dbReference type="EMBL" id="CAF1440151.1"/>
    </source>
</evidence>
<sequence>MPLESLANELLLDIFECINAIDLFRAFYGLNTRFNELLLVHARTYHVDFQLASQHDFNHFCRVYLPLISRQVATLHLSDDDGEFLINQIRHADSIEPVMKILSNCDQMSSLTRLKITYCSCRNTDKFSDLIHHVWLLPKLTHCHLDFTAMLSPYSFRQPLRTSKTIEYLSMKTVKFTFKDLFALLLCTPNVRHVHATLFDRHASSETLPILPSISKLNLSTDSSLHHLNNIFQAMPNLSHVTLELAETSDRKYLNGHSWQALILASLSKIRVWRFFTTYSFHEEMIIEDHVEQILDTFRTPFYLDEHRWFVRCDWNRQITGQRLFLYTMPSCCRDIYVVHPSFQSKSTYPENPNVSSLDHICYPIGSDLLLRNGNLHLVFPNRIEYLLFRNQIPCVFLPKIGHVTIRLPTETPIWSFISTLTCLRSLNISLSYKTSLGQLQALINQTPRCHSLTVNNVSPEQLAQLDRIPAPLHRISIKDYCSNAVECSVFAASPLGRQCKVLSLDLTDRRNVLNLVSEMIQVRTLTCFCEDMKWRLDPTLMQERGILDTWLQDRLPATCSLSIMGMEMKKYFRISIQQKPSLN</sequence>